<sequence length="584" mass="64308">MQAKPATTQRKRLGDTLVEAGLITAEQLKDALAKQKTLGKRLGKVLVEMNLATEESIGKTLARQMNIPFLNLNEVNIPPEALTTIPEGIVRSHNLLPISLEGNVLQVTMADPLDVFIIDEITYQTGYEVRIAISPESQIEAAIRHYYGTSDTLQAAVDTLTAARKDDVRLDEAFFSTFDLGSGDQSAPIINLVNTVIQQAINDRASDIHIEPDEEVIRVRYRLDGILNELMKAPKSIQSELVSRLKIMAQMDISEKRLPQDGRIKVKVKDTSIDLRVSALPTVYGEKIVIRILDKSRMQLTLEQVGFDEQLLELFKTLSLSPNGIILMTGPTGSGKTSTLYAAINFIRNGQINITTVEDPVEYLIPSINQVQVRPDIGLTFARTLRAILRQDPNVILIGEIRDFETAQIAIESALTGHLVFSTLHTNDAASAVTRLIEMGVEPYLVASAVIGVGAQRLVRKICTSCKTTAIPEPHVKAALEKLHLPAQRVFRGTGCLTCRKSGFLGRTAIHEIMTINDEIHSLILASASARTIRQAAIKGGMRTMRLDGLKKVAKGITTYDEVVRLTRREELEQATERGSTGRA</sequence>
<evidence type="ECO:0000256" key="3">
    <source>
        <dbReference type="ARBA" id="ARBA00022840"/>
    </source>
</evidence>
<comment type="caution">
    <text evidence="5">The sequence shown here is derived from an EMBL/GenBank/DDBJ whole genome shotgun (WGS) entry which is preliminary data.</text>
</comment>
<dbReference type="SMART" id="SM00382">
    <property type="entry name" value="AAA"/>
    <property type="match status" value="1"/>
</dbReference>
<dbReference type="CDD" id="cd01129">
    <property type="entry name" value="PulE-GspE-like"/>
    <property type="match status" value="1"/>
</dbReference>
<dbReference type="AlphaFoldDB" id="A0A367ZQ05"/>
<dbReference type="Pfam" id="PF00437">
    <property type="entry name" value="T2SSE"/>
    <property type="match status" value="1"/>
</dbReference>
<dbReference type="GO" id="GO:0005886">
    <property type="term" value="C:plasma membrane"/>
    <property type="evidence" value="ECO:0007669"/>
    <property type="project" value="TreeGrafter"/>
</dbReference>
<dbReference type="Gene3D" id="3.30.450.90">
    <property type="match status" value="1"/>
</dbReference>
<dbReference type="Gene3D" id="3.40.50.300">
    <property type="entry name" value="P-loop containing nucleotide triphosphate hydrolases"/>
    <property type="match status" value="1"/>
</dbReference>
<keyword evidence="3" id="KW-0067">ATP-binding</keyword>
<dbReference type="SUPFAM" id="SSF160246">
    <property type="entry name" value="EspE N-terminal domain-like"/>
    <property type="match status" value="1"/>
</dbReference>
<dbReference type="PANTHER" id="PTHR30258">
    <property type="entry name" value="TYPE II SECRETION SYSTEM PROTEIN GSPE-RELATED"/>
    <property type="match status" value="1"/>
</dbReference>
<dbReference type="FunFam" id="3.30.300.160:FF:000002">
    <property type="entry name" value="Type II secretion system protein E"/>
    <property type="match status" value="1"/>
</dbReference>
<dbReference type="GO" id="GO:0005524">
    <property type="term" value="F:ATP binding"/>
    <property type="evidence" value="ECO:0007669"/>
    <property type="project" value="UniProtKB-KW"/>
</dbReference>
<dbReference type="Gene3D" id="3.30.300.160">
    <property type="entry name" value="Type II secretion system, protein E, N-terminal domain"/>
    <property type="match status" value="1"/>
</dbReference>
<dbReference type="FunFam" id="3.40.50.300:FF:000398">
    <property type="entry name" value="Type IV pilus assembly ATPase PilB"/>
    <property type="match status" value="1"/>
</dbReference>
<dbReference type="FunFam" id="3.30.450.90:FF:000001">
    <property type="entry name" value="Type II secretion system ATPase GspE"/>
    <property type="match status" value="1"/>
</dbReference>
<protein>
    <submittedName>
        <fullName evidence="5">Type IV fimbrial assembly, ATPase PilB</fullName>
    </submittedName>
</protein>
<organism evidence="5 6">
    <name type="scientific">Candidatus Ozemobacter sibiricus</name>
    <dbReference type="NCBI Taxonomy" id="2268124"/>
    <lineage>
        <taxon>Bacteria</taxon>
        <taxon>Candidatus Ozemobacteria</taxon>
        <taxon>Candidatus Ozemobacterales</taxon>
        <taxon>Candidatus Ozemobacteraceae</taxon>
        <taxon>Candidatus Ozemobacter</taxon>
    </lineage>
</organism>
<dbReference type="InterPro" id="IPR027417">
    <property type="entry name" value="P-loop_NTPase"/>
</dbReference>
<dbReference type="Pfam" id="PF05157">
    <property type="entry name" value="MshEN"/>
    <property type="match status" value="1"/>
</dbReference>
<feature type="domain" description="AAA+ ATPase" evidence="4">
    <location>
        <begin position="322"/>
        <end position="443"/>
    </location>
</feature>
<dbReference type="PANTHER" id="PTHR30258:SF1">
    <property type="entry name" value="PROTEIN TRANSPORT PROTEIN HOFB HOMOLOG"/>
    <property type="match status" value="1"/>
</dbReference>
<dbReference type="InterPro" id="IPR001482">
    <property type="entry name" value="T2SS/T4SS_dom"/>
</dbReference>
<dbReference type="InterPro" id="IPR037257">
    <property type="entry name" value="T2SS_E_N_sf"/>
</dbReference>
<evidence type="ECO:0000313" key="5">
    <source>
        <dbReference type="EMBL" id="RCK80225.1"/>
    </source>
</evidence>
<evidence type="ECO:0000313" key="6">
    <source>
        <dbReference type="Proteomes" id="UP000252355"/>
    </source>
</evidence>
<gene>
    <name evidence="5" type="ORF">OZSIB_3407</name>
</gene>
<reference evidence="5 6" key="1">
    <citation type="submission" date="2018-05" db="EMBL/GenBank/DDBJ databases">
        <title>A metagenomic window into the 2 km-deep terrestrial subsurface aquifer revealed taxonomically and functionally diverse microbial community comprising novel uncultured bacterial lineages.</title>
        <authorList>
            <person name="Kadnikov V.V."/>
            <person name="Mardanov A.V."/>
            <person name="Beletsky A.V."/>
            <person name="Banks D."/>
            <person name="Pimenov N.V."/>
            <person name="Frank Y.A."/>
            <person name="Karnachuk O.V."/>
            <person name="Ravin N.V."/>
        </authorList>
    </citation>
    <scope>NUCLEOTIDE SEQUENCE [LARGE SCALE GENOMIC DNA]</scope>
    <source>
        <strain evidence="5">BY5</strain>
    </source>
</reference>
<proteinExistence type="inferred from homology"/>
<accession>A0A367ZQ05</accession>
<dbReference type="SUPFAM" id="SSF52540">
    <property type="entry name" value="P-loop containing nucleoside triphosphate hydrolases"/>
    <property type="match status" value="1"/>
</dbReference>
<dbReference type="GO" id="GO:0016887">
    <property type="term" value="F:ATP hydrolysis activity"/>
    <property type="evidence" value="ECO:0007669"/>
    <property type="project" value="TreeGrafter"/>
</dbReference>
<dbReference type="InterPro" id="IPR003593">
    <property type="entry name" value="AAA+_ATPase"/>
</dbReference>
<keyword evidence="2" id="KW-0547">Nucleotide-binding</keyword>
<evidence type="ECO:0000259" key="4">
    <source>
        <dbReference type="SMART" id="SM00382"/>
    </source>
</evidence>
<name>A0A367ZQ05_9BACT</name>
<comment type="similarity">
    <text evidence="1">Belongs to the GSP E family.</text>
</comment>
<dbReference type="Proteomes" id="UP000252355">
    <property type="component" value="Unassembled WGS sequence"/>
</dbReference>
<evidence type="ECO:0000256" key="2">
    <source>
        <dbReference type="ARBA" id="ARBA00022741"/>
    </source>
</evidence>
<dbReference type="EMBL" id="QOQW01000007">
    <property type="protein sequence ID" value="RCK80225.1"/>
    <property type="molecule type" value="Genomic_DNA"/>
</dbReference>
<evidence type="ECO:0000256" key="1">
    <source>
        <dbReference type="ARBA" id="ARBA00006611"/>
    </source>
</evidence>
<dbReference type="InterPro" id="IPR007831">
    <property type="entry name" value="T2SS_GspE_N"/>
</dbReference>